<feature type="region of interest" description="Disordered" evidence="1">
    <location>
        <begin position="48"/>
        <end position="68"/>
    </location>
</feature>
<dbReference type="AlphaFoldDB" id="A0ABD3MAH0"/>
<keyword evidence="3" id="KW-1185">Reference proteome</keyword>
<accession>A0ABD3MAH0</accession>
<dbReference type="EMBL" id="JALLBG020000179">
    <property type="protein sequence ID" value="KAL3760602.1"/>
    <property type="molecule type" value="Genomic_DNA"/>
</dbReference>
<sequence length="357" mass="39964">MQLLHVLDDVLATRGSEDGMELCLKQASSSSPQKNGYLEKEVAAPKYTNKALSSSSAGAASNDEDCDRPKKDQEFISFHRDVVAKDSDKGIELVFLEPPPQIPDNWSAQKDQLDNHQMKITPVVVDVDPYHLVSTLPSKCSRGHNIANNMNAKQSMHSLTKTAAKPPKTLGFMAKKRDQNQDLSATESRTDKSIANKNTMRRSWPRLGRGRKYATTKTLVQKPLHHHHHHAVDDDLLDVRDDHESSRVVKKDTAPTSTTLLLESLSKDVSKLMVMLYQLQQQNKRREQASSDTDSTDSKSSSCADDDRNFIIIDPEEENEMRDDGCSIIAGFLELLAGDDDEANKCYQENAKRLFSI</sequence>
<evidence type="ECO:0000313" key="2">
    <source>
        <dbReference type="EMBL" id="KAL3760602.1"/>
    </source>
</evidence>
<protein>
    <submittedName>
        <fullName evidence="2">Uncharacterized protein</fullName>
    </submittedName>
</protein>
<feature type="compositionally biased region" description="Low complexity" evidence="1">
    <location>
        <begin position="51"/>
        <end position="61"/>
    </location>
</feature>
<evidence type="ECO:0000313" key="3">
    <source>
        <dbReference type="Proteomes" id="UP001530293"/>
    </source>
</evidence>
<name>A0ABD3MAH0_9STRA</name>
<reference evidence="2 3" key="1">
    <citation type="submission" date="2024-10" db="EMBL/GenBank/DDBJ databases">
        <title>Updated reference genomes for cyclostephanoid diatoms.</title>
        <authorList>
            <person name="Roberts W.R."/>
            <person name="Alverson A.J."/>
        </authorList>
    </citation>
    <scope>NUCLEOTIDE SEQUENCE [LARGE SCALE GENOMIC DNA]</scope>
    <source>
        <strain evidence="2 3">AJA232-27</strain>
    </source>
</reference>
<organism evidence="2 3">
    <name type="scientific">Discostella pseudostelligera</name>
    <dbReference type="NCBI Taxonomy" id="259834"/>
    <lineage>
        <taxon>Eukaryota</taxon>
        <taxon>Sar</taxon>
        <taxon>Stramenopiles</taxon>
        <taxon>Ochrophyta</taxon>
        <taxon>Bacillariophyta</taxon>
        <taxon>Coscinodiscophyceae</taxon>
        <taxon>Thalassiosirophycidae</taxon>
        <taxon>Stephanodiscales</taxon>
        <taxon>Stephanodiscaceae</taxon>
        <taxon>Discostella</taxon>
    </lineage>
</organism>
<dbReference type="Proteomes" id="UP001530293">
    <property type="component" value="Unassembled WGS sequence"/>
</dbReference>
<feature type="region of interest" description="Disordered" evidence="1">
    <location>
        <begin position="282"/>
        <end position="303"/>
    </location>
</feature>
<comment type="caution">
    <text evidence="2">The sequence shown here is derived from an EMBL/GenBank/DDBJ whole genome shotgun (WGS) entry which is preliminary data.</text>
</comment>
<gene>
    <name evidence="2" type="ORF">ACHAWU_006720</name>
</gene>
<proteinExistence type="predicted"/>
<feature type="compositionally biased region" description="Low complexity" evidence="1">
    <location>
        <begin position="290"/>
        <end position="303"/>
    </location>
</feature>
<evidence type="ECO:0000256" key="1">
    <source>
        <dbReference type="SAM" id="MobiDB-lite"/>
    </source>
</evidence>